<comment type="caution">
    <text evidence="2">The sequence shown here is derived from an EMBL/GenBank/DDBJ whole genome shotgun (WGS) entry which is preliminary data.</text>
</comment>
<organism evidence="2 3">
    <name type="scientific">Pseudoalteromonas rhizosphaerae</name>
    <dbReference type="NCBI Taxonomy" id="2518973"/>
    <lineage>
        <taxon>Bacteria</taxon>
        <taxon>Pseudomonadati</taxon>
        <taxon>Pseudomonadota</taxon>
        <taxon>Gammaproteobacteria</taxon>
        <taxon>Alteromonadales</taxon>
        <taxon>Pseudoalteromonadaceae</taxon>
        <taxon>Pseudoalteromonas</taxon>
    </lineage>
</organism>
<accession>A0ABW8KUF0</accession>
<protein>
    <submittedName>
        <fullName evidence="2">DUF2141 domain-containing protein</fullName>
    </submittedName>
</protein>
<dbReference type="InterPro" id="IPR018673">
    <property type="entry name" value="DUF2141"/>
</dbReference>
<keyword evidence="3" id="KW-1185">Reference proteome</keyword>
<name>A0ABW8KUF0_9GAMM</name>
<dbReference type="Pfam" id="PF09912">
    <property type="entry name" value="DUF2141"/>
    <property type="match status" value="1"/>
</dbReference>
<evidence type="ECO:0000313" key="2">
    <source>
        <dbReference type="EMBL" id="MFK3862489.1"/>
    </source>
</evidence>
<feature type="signal peptide" evidence="1">
    <location>
        <begin position="1"/>
        <end position="20"/>
    </location>
</feature>
<feature type="chain" id="PRO_5045499256" evidence="1">
    <location>
        <begin position="21"/>
        <end position="137"/>
    </location>
</feature>
<dbReference type="EMBL" id="JBJDOT010000001">
    <property type="protein sequence ID" value="MFK3862489.1"/>
    <property type="molecule type" value="Genomic_DNA"/>
</dbReference>
<dbReference type="RefSeq" id="WP_404674518.1">
    <property type="nucleotide sequence ID" value="NZ_JBJDOT010000001.1"/>
</dbReference>
<keyword evidence="1" id="KW-0732">Signal</keyword>
<sequence>MFKKLVFTSAFAISSLAAQAAELTVDIAGITQLEGDIYVVLYDSVSAMESNKATLAYKGAVTKLQTTVTFSDLSAGDYAILAYQDLDNNQKLNRNMIGIPNEPYGFSNNPRLMGPPSFDKLRFAVGDVDQTIQISID</sequence>
<evidence type="ECO:0000256" key="1">
    <source>
        <dbReference type="SAM" id="SignalP"/>
    </source>
</evidence>
<reference evidence="2 3" key="1">
    <citation type="submission" date="2024-11" db="EMBL/GenBank/DDBJ databases">
        <title>The Natural Products Discovery Center: Release of the First 8490 Sequenced Strains for Exploring Actinobacteria Biosynthetic Diversity.</title>
        <authorList>
            <person name="Kalkreuter E."/>
            <person name="Kautsar S.A."/>
            <person name="Yang D."/>
            <person name="Bader C.D."/>
            <person name="Teijaro C.N."/>
            <person name="Fluegel L."/>
            <person name="Davis C.M."/>
            <person name="Simpson J.R."/>
            <person name="Lauterbach L."/>
            <person name="Steele A.D."/>
            <person name="Gui C."/>
            <person name="Meng S."/>
            <person name="Li G."/>
            <person name="Viehrig K."/>
            <person name="Ye F."/>
            <person name="Su P."/>
            <person name="Kiefer A.F."/>
            <person name="Nichols A."/>
            <person name="Cepeda A.J."/>
            <person name="Yan W."/>
            <person name="Fan B."/>
            <person name="Jiang Y."/>
            <person name="Adhikari A."/>
            <person name="Zheng C.-J."/>
            <person name="Schuster L."/>
            <person name="Cowan T.M."/>
            <person name="Smanski M.J."/>
            <person name="Chevrette M.G."/>
            <person name="De Carvalho L.P.S."/>
            <person name="Shen B."/>
        </authorList>
    </citation>
    <scope>NUCLEOTIDE SEQUENCE [LARGE SCALE GENOMIC DNA]</scope>
    <source>
        <strain evidence="2 3">NPDC078403</strain>
    </source>
</reference>
<proteinExistence type="predicted"/>
<dbReference type="Proteomes" id="UP001620262">
    <property type="component" value="Unassembled WGS sequence"/>
</dbReference>
<gene>
    <name evidence="2" type="ORF">ACI2JU_01100</name>
</gene>
<evidence type="ECO:0000313" key="3">
    <source>
        <dbReference type="Proteomes" id="UP001620262"/>
    </source>
</evidence>